<organism evidence="9 10">
    <name type="scientific">Agrilus planipennis</name>
    <name type="common">Emerald ash borer</name>
    <name type="synonym">Agrilus marcopoli</name>
    <dbReference type="NCBI Taxonomy" id="224129"/>
    <lineage>
        <taxon>Eukaryota</taxon>
        <taxon>Metazoa</taxon>
        <taxon>Ecdysozoa</taxon>
        <taxon>Arthropoda</taxon>
        <taxon>Hexapoda</taxon>
        <taxon>Insecta</taxon>
        <taxon>Pterygota</taxon>
        <taxon>Neoptera</taxon>
        <taxon>Endopterygota</taxon>
        <taxon>Coleoptera</taxon>
        <taxon>Polyphaga</taxon>
        <taxon>Elateriformia</taxon>
        <taxon>Buprestoidea</taxon>
        <taxon>Buprestidae</taxon>
        <taxon>Agrilinae</taxon>
        <taxon>Agrilus</taxon>
    </lineage>
</organism>
<dbReference type="SUPFAM" id="SSF53474">
    <property type="entry name" value="alpha/beta-Hydrolases"/>
    <property type="match status" value="1"/>
</dbReference>
<name>A0A7F5R7N9_AGRPL</name>
<dbReference type="GO" id="GO:0005789">
    <property type="term" value="C:endoplasmic reticulum membrane"/>
    <property type="evidence" value="ECO:0007669"/>
    <property type="project" value="UniProtKB-SubCell"/>
</dbReference>
<dbReference type="GeneID" id="108740759"/>
<dbReference type="Pfam" id="PF06441">
    <property type="entry name" value="EHN"/>
    <property type="match status" value="1"/>
</dbReference>
<dbReference type="PRINTS" id="PR00412">
    <property type="entry name" value="EPOXHYDRLASE"/>
</dbReference>
<comment type="subcellular location">
    <subcellularLocation>
        <location evidence="6">Endoplasmic reticulum membrane</location>
    </subcellularLocation>
    <subcellularLocation>
        <location evidence="2">Microsome membrane</location>
        <topology evidence="2">Single-pass membrane protein</topology>
    </subcellularLocation>
</comment>
<dbReference type="AlphaFoldDB" id="A0A7F5R7N9"/>
<dbReference type="KEGG" id="apln:108740759"/>
<gene>
    <name evidence="10" type="primary">LOC108740759</name>
</gene>
<comment type="function">
    <text evidence="6">Catalyzes juvenile hormone hydrolysis.</text>
</comment>
<dbReference type="InterPro" id="IPR016292">
    <property type="entry name" value="Epoxide_hydrolase"/>
</dbReference>
<keyword evidence="4 6" id="KW-0058">Aromatic hydrocarbons catabolism</keyword>
<dbReference type="GO" id="GO:0097176">
    <property type="term" value="P:epoxide metabolic process"/>
    <property type="evidence" value="ECO:0007669"/>
    <property type="project" value="TreeGrafter"/>
</dbReference>
<evidence type="ECO:0000256" key="1">
    <source>
        <dbReference type="ARBA" id="ARBA00000221"/>
    </source>
</evidence>
<dbReference type="Gene3D" id="3.40.50.1820">
    <property type="entry name" value="alpha/beta hydrolase"/>
    <property type="match status" value="1"/>
</dbReference>
<keyword evidence="6" id="KW-0472">Membrane</keyword>
<protein>
    <recommendedName>
        <fullName evidence="6">Epoxide hydrolase</fullName>
        <ecNumber evidence="6">3.3.2.9</ecNumber>
    </recommendedName>
</protein>
<evidence type="ECO:0000256" key="4">
    <source>
        <dbReference type="ARBA" id="ARBA00022797"/>
    </source>
</evidence>
<keyword evidence="6" id="KW-0256">Endoplasmic reticulum</keyword>
<dbReference type="EC" id="3.3.2.9" evidence="6"/>
<evidence type="ECO:0000313" key="10">
    <source>
        <dbReference type="RefSeq" id="XP_025831993.1"/>
    </source>
</evidence>
<dbReference type="PANTHER" id="PTHR21661">
    <property type="entry name" value="EPOXIDE HYDROLASE 1-RELATED"/>
    <property type="match status" value="1"/>
</dbReference>
<dbReference type="PANTHER" id="PTHR21661:SF35">
    <property type="entry name" value="EPOXIDE HYDROLASE"/>
    <property type="match status" value="1"/>
</dbReference>
<dbReference type="InParanoid" id="A0A7F5R7N9"/>
<evidence type="ECO:0000256" key="3">
    <source>
        <dbReference type="ARBA" id="ARBA00010088"/>
    </source>
</evidence>
<evidence type="ECO:0000256" key="5">
    <source>
        <dbReference type="ARBA" id="ARBA00022801"/>
    </source>
</evidence>
<feature type="active site" description="Proton donor" evidence="7">
    <location>
        <position position="369"/>
    </location>
</feature>
<comment type="catalytic activity">
    <reaction evidence="6">
        <text>cis-stilbene oxide + H2O = (1R,2R)-hydrobenzoin</text>
        <dbReference type="Rhea" id="RHEA:23900"/>
        <dbReference type="ChEBI" id="CHEBI:15377"/>
        <dbReference type="ChEBI" id="CHEBI:50004"/>
        <dbReference type="ChEBI" id="CHEBI:50014"/>
        <dbReference type="EC" id="3.3.2.9"/>
    </reaction>
</comment>
<proteinExistence type="inferred from homology"/>
<dbReference type="GO" id="GO:0033961">
    <property type="term" value="F:cis-stilbene-oxide hydrolase activity"/>
    <property type="evidence" value="ECO:0007669"/>
    <property type="project" value="UniProtKB-UniRule"/>
</dbReference>
<dbReference type="InterPro" id="IPR029058">
    <property type="entry name" value="AB_hydrolase_fold"/>
</dbReference>
<evidence type="ECO:0000313" key="9">
    <source>
        <dbReference type="Proteomes" id="UP000192223"/>
    </source>
</evidence>
<dbReference type="InterPro" id="IPR010497">
    <property type="entry name" value="Epoxide_hydro_N"/>
</dbReference>
<keyword evidence="9" id="KW-1185">Reference proteome</keyword>
<keyword evidence="5 6" id="KW-0378">Hydrolase</keyword>
<feature type="active site" description="Nucleophile" evidence="7">
    <location>
        <position position="221"/>
    </location>
</feature>
<dbReference type="Proteomes" id="UP000192223">
    <property type="component" value="Unplaced"/>
</dbReference>
<reference evidence="10" key="1">
    <citation type="submission" date="2025-08" db="UniProtKB">
        <authorList>
            <consortium name="RefSeq"/>
        </authorList>
    </citation>
    <scope>IDENTIFICATION</scope>
    <source>
        <tissue evidence="10">Entire body</tissue>
    </source>
</reference>
<comment type="catalytic activity">
    <reaction evidence="1 6">
        <text>1-(4-methoxyphenyl)-N-methyl-N-[(3-methyloxetan-3-yl)methyl]methanamine + H2O = 2-{[(4-methoxybenzyl)(methyl)amino]methyl}-2-methylpropane-1,3-diol</text>
        <dbReference type="Rhea" id="RHEA:55764"/>
        <dbReference type="ChEBI" id="CHEBI:15377"/>
        <dbReference type="ChEBI" id="CHEBI:139161"/>
        <dbReference type="ChEBI" id="CHEBI:139164"/>
        <dbReference type="EC" id="3.3.2.9"/>
    </reaction>
</comment>
<dbReference type="FunCoup" id="A0A7F5R7N9">
    <property type="interactions" value="255"/>
</dbReference>
<dbReference type="PIRSF" id="PIRSF001112">
    <property type="entry name" value="Epoxide_hydrolase"/>
    <property type="match status" value="1"/>
</dbReference>
<sequence length="454" mass="51941">MSMYAALKRLFSPSYAQSLRKNLPILDENFYWGPGSSPKVTDESIRPFKVDIKEEVLNDLQLRLKNTRRFTPPLENIAQEYGFNTNLLKNIIDFWKDEYNWREREIYLNQFPQFKTNIQGLDIHYLHVKPTSLPSHIEIYPLLILHGWPGSVREFYNLIPLLTKPMDGKNFAFEVIAPSIPGYAFSDASAKPGFAVPHAAVAFMNLMKRLGFDRYYLQGGDWGSQITTSLVSQYPKNVLGLHINMCISLMSVTLWKIILGSFWPSIVGISKEDQSKMMYPLSRIFKSLLAETGYYHIQATKPDTIGTALNDSPAGLAAYILEKFSTGTNPNYRALEDGGLLEKFTYTDLLDNVMLYWVTNSATTAARFYAEQYSKENRRVNIDSFQLPKEVPIAFLKAPYEIMYQPDSLLRDRYPNIVQSTELTHGGHFLALEEPQTLAADLFSAVEKMRISRK</sequence>
<feature type="active site" description="Proton acceptor" evidence="7">
    <location>
        <position position="428"/>
    </location>
</feature>
<dbReference type="RefSeq" id="XP_025831993.1">
    <property type="nucleotide sequence ID" value="XM_025976208.1"/>
</dbReference>
<evidence type="ECO:0000256" key="7">
    <source>
        <dbReference type="PIRSR" id="PIRSR001112-1"/>
    </source>
</evidence>
<evidence type="ECO:0000256" key="6">
    <source>
        <dbReference type="PIRNR" id="PIRNR001112"/>
    </source>
</evidence>
<dbReference type="InterPro" id="IPR000639">
    <property type="entry name" value="Epox_hydrolase-like"/>
</dbReference>
<feature type="domain" description="Epoxide hydrolase N-terminal" evidence="8">
    <location>
        <begin position="45"/>
        <end position="155"/>
    </location>
</feature>
<comment type="similarity">
    <text evidence="3 6">Belongs to the peptidase S33 family.</text>
</comment>
<evidence type="ECO:0000256" key="2">
    <source>
        <dbReference type="ARBA" id="ARBA00004111"/>
    </source>
</evidence>
<dbReference type="OrthoDB" id="7130006at2759"/>
<accession>A0A7F5R7N9</accession>
<evidence type="ECO:0000259" key="8">
    <source>
        <dbReference type="Pfam" id="PF06441"/>
    </source>
</evidence>